<dbReference type="AlphaFoldDB" id="A0A6C0D6B1"/>
<evidence type="ECO:0000313" key="1">
    <source>
        <dbReference type="EMBL" id="QHT12576.1"/>
    </source>
</evidence>
<protein>
    <submittedName>
        <fullName evidence="1">Uncharacterized protein</fullName>
    </submittedName>
</protein>
<sequence>MSSNFFYNNTDLNTLFALYDSTYCCAGATTSIQKNSQDLNTVFAGSDGILANNNTNVNGVTGAIRSNNVDILSFFIKPNSVFSSALIVGTTGSNGINSTGYINLSAGPILINYSDSSEFSATFSRGATSFNPNGYVVGNTYTWTATAGSAYLGATGTFVG</sequence>
<reference evidence="1" key="1">
    <citation type="journal article" date="2020" name="Nature">
        <title>Giant virus diversity and host interactions through global metagenomics.</title>
        <authorList>
            <person name="Schulz F."/>
            <person name="Roux S."/>
            <person name="Paez-Espino D."/>
            <person name="Jungbluth S."/>
            <person name="Walsh D.A."/>
            <person name="Denef V.J."/>
            <person name="McMahon K.D."/>
            <person name="Konstantinidis K.T."/>
            <person name="Eloe-Fadrosh E.A."/>
            <person name="Kyrpides N.C."/>
            <person name="Woyke T."/>
        </authorList>
    </citation>
    <scope>NUCLEOTIDE SEQUENCE</scope>
    <source>
        <strain evidence="1">GVMAG-M-3300023174-130</strain>
    </source>
</reference>
<accession>A0A6C0D6B1</accession>
<dbReference type="EMBL" id="MN739548">
    <property type="protein sequence ID" value="QHT12576.1"/>
    <property type="molecule type" value="Genomic_DNA"/>
</dbReference>
<organism evidence="1">
    <name type="scientific">viral metagenome</name>
    <dbReference type="NCBI Taxonomy" id="1070528"/>
    <lineage>
        <taxon>unclassified sequences</taxon>
        <taxon>metagenomes</taxon>
        <taxon>organismal metagenomes</taxon>
    </lineage>
</organism>
<proteinExistence type="predicted"/>
<name>A0A6C0D6B1_9ZZZZ</name>